<dbReference type="EMBL" id="NWUS01000002">
    <property type="protein sequence ID" value="MBA5725692.1"/>
    <property type="molecule type" value="Genomic_DNA"/>
</dbReference>
<accession>A0ABR5ZMX5</accession>
<dbReference type="Proteomes" id="UP001516390">
    <property type="component" value="Unassembled WGS sequence"/>
</dbReference>
<dbReference type="Pfam" id="PF05594">
    <property type="entry name" value="Fil_haemagg"/>
    <property type="match status" value="16"/>
</dbReference>
<dbReference type="InterPro" id="IPR010069">
    <property type="entry name" value="CdiA_FHA1_rpt"/>
</dbReference>
<dbReference type="InterPro" id="IPR012334">
    <property type="entry name" value="Pectin_lyas_fold"/>
</dbReference>
<dbReference type="InterPro" id="IPR011050">
    <property type="entry name" value="Pectin_lyase_fold/virulence"/>
</dbReference>
<dbReference type="Pfam" id="PF13332">
    <property type="entry name" value="Fil_haemagg_2"/>
    <property type="match status" value="4"/>
</dbReference>
<dbReference type="InterPro" id="IPR008638">
    <property type="entry name" value="FhaB/CdiA-like_TPS"/>
</dbReference>
<evidence type="ECO:0000313" key="3">
    <source>
        <dbReference type="EMBL" id="MBA5725692.1"/>
    </source>
</evidence>
<proteinExistence type="predicted"/>
<feature type="signal peptide" evidence="1">
    <location>
        <begin position="1"/>
        <end position="43"/>
    </location>
</feature>
<dbReference type="SUPFAM" id="SSF51126">
    <property type="entry name" value="Pectin lyase-like"/>
    <property type="match status" value="1"/>
</dbReference>
<evidence type="ECO:0000256" key="1">
    <source>
        <dbReference type="SAM" id="SignalP"/>
    </source>
</evidence>
<dbReference type="SMART" id="SM00912">
    <property type="entry name" value="Haemagg_act"/>
    <property type="match status" value="1"/>
</dbReference>
<dbReference type="Pfam" id="PF05860">
    <property type="entry name" value="TPS"/>
    <property type="match status" value="1"/>
</dbReference>
<protein>
    <recommendedName>
        <fullName evidence="2">Filamentous haemagglutinin FhaB/tRNA nuclease CdiA-like TPS domain-containing protein</fullName>
    </recommendedName>
</protein>
<feature type="domain" description="Filamentous haemagglutinin FhaB/tRNA nuclease CdiA-like TPS" evidence="2">
    <location>
        <begin position="67"/>
        <end position="187"/>
    </location>
</feature>
<dbReference type="NCBIfam" id="TIGR01731">
    <property type="entry name" value="fil_hemag_20aa"/>
    <property type="match status" value="20"/>
</dbReference>
<dbReference type="InterPro" id="IPR025157">
    <property type="entry name" value="Hemagglutinin_rpt"/>
</dbReference>
<keyword evidence="4" id="KW-1185">Reference proteome</keyword>
<feature type="chain" id="PRO_5045635297" description="Filamentous haemagglutinin FhaB/tRNA nuclease CdiA-like TPS domain-containing protein" evidence="1">
    <location>
        <begin position="44"/>
        <end position="3050"/>
    </location>
</feature>
<dbReference type="NCBIfam" id="TIGR01901">
    <property type="entry name" value="adhes_NPXG"/>
    <property type="match status" value="1"/>
</dbReference>
<sequence length="3050" mass="309468">MSSMERSMMHHNRQTAFSVVQKAVNLFCAVVLLMASTVTQAVAQQAPPQIVVDNSVHGLRPELDKTQNGIDQINIVSPNRAGVSHNMFRNYNVSERGIILNNATHNAQTKIGGAILGNTNLHGRAAETILNEVTGPLPSRILGYTEVAGKQAAVIIANPNGLTCNGCGFINTSRVTLTTGHPELNAQGGVQAFSVSGGTVQFGQRGADFATVPVLDILSRSVKIEGPVSAQKANLVLGRNHIVYGTNEATPLADDKSKKPELALDTAAMGGLYANSIYLIVNESGAGVRVDGAMAANAGDMHLDSRGDLVLNGHMLAQGQVNVRADGDIRTGKQGSLESGQALDVASGKAITNAGTMYAYGGTVQLSADGSIENTGHAVTNVGPLTVHSQGHLSNSGEMGAQQGAVSLDGAGFTNDGGKLIAASGLLDLKLHGGDISNQNGLIQSSDNLTLTAGKLSNQGGSLLSSKGDVSLTVGDFHNEGGLAQAQGQLTAQIGSYASSEGSSLVAGHDLHLTSPGVLQNEGVLASFGNLSLNAAQLSSGPKAQLQGQTVTAQLGDGGLQNGGSLIGLSGLTLTSTGHLSNSGEMGAQQGAVSLDGAGFTNDGGKLIAASGLLDLKLHGGDISNQNGLIQSSDNLTLTAGKLSNQGGSLLSSKGDVSLTVGDFHNEGGLAQAQGQLTAQIGSYASSGASVLSSREYLNVQAWGDIRNAGLMGGGAGAHIQAASLENEAQAILVGLGAPLEIRVTGQGGLRNTGTIQTQHLPGQGSGAYLNIVAPVLVNAGTVTSTDDLTVTAGRVANQGGTLQAVKGMTFNSVGEFYNTKGIVLNSQGDLILNANIVRNESGNIESAGDLQGALGQYSSDAVSRLVAQKVMSLSVSDGLENNGLLGSGTGLTVGAASIQNGVQGHILSNQGDIALTATQGSIRNQGVIEERNPAGQLALSAASLNNGGTLLSAGIIALKNVQDVVNSSTIYGAGGLVEQIAEQLDNSNGLFVIGGGDAHLSVARVVNESGAIQATGGRLILQAGQVDNRSGQIAAEADVQLQSDLLSNQNGVIQAGGDLSLGRHGAQVYNDQGILQASRNLNVIAARLTNSSGKILSLGGDLTVNNATDNFSPRLADGQVTDLENASGSLQAIGSVALGLLNWKDDARSIITASKHISLLSETPLTVNGLLMGGQGINLQSSGLTVASGGQIISGNGLLALGLGGNGLDSHGMIEAQGQDARLTVQSEGDIVNHGTLLSTGSMGLIGQRQLVNGGTVGALDGDLTIQVQSLMNQGKIASSGWLNSTFAGDVHNAGQMYGQRGQFLSGAGIDNQRGEISSRGDLTIQGQSLANNAGRILSDAGTVTAQFADVGSNHGGLIQGLGNVSITAASFDNSQQGIVLSKQSVAQLSTTRPFNNQGGTVQGEQGVQLTASSLDNGRGGLINAVSGGVNVAVPGGNGLDVVHNEGGTIQANGDLHLVVQHLSNADGKILQQSATGVLSIDGGAGKLADVVAGSVGTIQTKGSLSLAVNSLHGLGALIAPQDLSVTTYTPDVDAFFQAGRDAFITILGDYHTATGAGVLAGRNATVQAASISNDGALMANGGTLTVHSDRDIYNTGLFYGATGLAMTLPGTLTNHKGAILTGNGSMVLSGLNGGAMASLLNQSGQITAVGSEGDINIATNKLTNDIVGGVTQVITKDISIWNQNRGEWQKPDRGVKAYIPIPVGFLNEKGEQGTGFLTMTLRSTRVKNHRGEAHVLEDETRTVANNATPLISAGRDLHLVTSSGVVNDGGHVAAGRDIALLGGTLDNVGYTDKRVFFLKCSDHMGCDWKTESTNFPSFSHTDGYVKKGHRSAPYEWATFYLPGISGTIIAGRNIVGNFSGYINSKTKIIGNSGEAFSGRRPEGLSGQSQAGDSFVAAVSSGARAGGLSGLQPDKTPPVMVTSSQAQSLSLPGFSGATVAVSSPSIPTAEWKPTDHSSSNSTLMSGVFVPTGKEGSLSAASVHQRNETGQLSGSSTSLMITNGVLSGNVSASTEKTGQFASPSTPSMVPGGAAFTSGAVSGELSGRAVLHVPAASLQAVIASIPGGGTLLVPNPSPSVHYLLETNPRYATFAGLYGSDYLLGRLGHSMGDYRFLGDSGFDTQYVQQQIVSATGQTFLGGSYQAANEQMQTLLDNASRQSEQLGLTFGQALTSDEQSRLTDNIVWYVPVSVNGQTVLVPKLYLAPGKVRLANGGVISAGNDLSLQGGSISNSGTMASGKALNLVATQGDLVNDGGSISGGDVTLASLAGSVVNDSQLRTDQIVGGTQQTLGQQGTITASGNARLSAAKDILFKGASLKAGGDATLVAGQNINLDALSTHGAGGVSRRHFTQTGSFVRNIGSSVMGDGTVTLAALGGDINLAGSGVMAGKDAFLQAKGNLALKAMTDEDHSYSRVVKKGFLKKKTITTSNDSTTEIGSLVGANDNIRMSAGGDLSVKGTVSGGQDVTLTSGGSLSIDALKDTTNSYYQKKKSGLSFHIGSRTSVGYGKSRETDTGDGTNWTSSTVSASKGDLTLKAGSAATITGSSLSAGHDIGIDAASVVFRAVAQSLKQTQDSMSSYYGVSGGLTGDSVLGSVVQSALAASQAKGKGSTVLRTFNAMQGAYQLGTGLSTAVDTGFSQLFSLPSSTQDSSSGGSDGSSNGGGGSLVGVSVSFDMSKTKSHSEQEQSTVLGGTAAAGNRLSIVARGDRPGLADDGSISAIAAQLAAKDISLDAKNNIDLEAGWNRQSALSHTTQKGLSVGVEASVGTSGAGISLSASGQMQRTNMESHQATAADTVLNATNSVSLTSGGKTTLKGAEVNAHRIDVKAAELEITSPQNTSDYRSTFMQATAGVKIPLYGASTGSVSASYQNQKTTDHFASTGKVLSGLYAGDQGIGIDVAGNTNLTAGVISSTASREKNHFNTGSLEAHSLENSSAWKSRSVGFQAGAGSGMITGSLSQTLVGIGKGMAANSAGLLGGGRSHDESSESQSAISDTITVNAGRVTGAYSRDVDHANGALTNRFDAQKLQNQIQASQLGTQIVGEVMGRVSDEL</sequence>
<dbReference type="Gene3D" id="2.160.20.10">
    <property type="entry name" value="Single-stranded right-handed beta-helix, Pectin lyase-like"/>
    <property type="match status" value="1"/>
</dbReference>
<comment type="caution">
    <text evidence="3">The sequence shown here is derived from an EMBL/GenBank/DDBJ whole genome shotgun (WGS) entry which is preliminary data.</text>
</comment>
<feature type="non-terminal residue" evidence="3">
    <location>
        <position position="3050"/>
    </location>
</feature>
<evidence type="ECO:0000313" key="4">
    <source>
        <dbReference type="Proteomes" id="UP001516390"/>
    </source>
</evidence>
<reference evidence="3 4" key="1">
    <citation type="submission" date="2017-09" db="EMBL/GenBank/DDBJ databases">
        <authorList>
            <person name="Jakob F."/>
        </authorList>
    </citation>
    <scope>NUCLEOTIDE SEQUENCE [LARGE SCALE GENOMIC DNA]</scope>
    <source>
        <strain evidence="3 4">TMW 2.1880</strain>
    </source>
</reference>
<organism evidence="3 4">
    <name type="scientific">Bombella favorum</name>
    <dbReference type="NCBI Taxonomy" id="2039164"/>
    <lineage>
        <taxon>Bacteria</taxon>
        <taxon>Pseudomonadati</taxon>
        <taxon>Pseudomonadota</taxon>
        <taxon>Alphaproteobacteria</taxon>
        <taxon>Acetobacterales</taxon>
        <taxon>Acetobacteraceae</taxon>
        <taxon>Bombella</taxon>
    </lineage>
</organism>
<evidence type="ECO:0000259" key="2">
    <source>
        <dbReference type="SMART" id="SM00912"/>
    </source>
</evidence>
<gene>
    <name evidence="3" type="ORF">CPA57_05315</name>
</gene>
<dbReference type="InterPro" id="IPR008619">
    <property type="entry name" value="Filamentous_hemagglutn_rpt"/>
</dbReference>
<name>A0ABR5ZMX5_9PROT</name>
<keyword evidence="1" id="KW-0732">Signal</keyword>